<sequence length="100" mass="11623">YNYKNPVRRDVVNTGNPDNNATIRFTTGNPGLDHLTFLYIHIDWHFEVGFAIIFAETTKKWNATIHLTHMLSSSSWLSIISTSHIEEQWDQLCPKYNDTL</sequence>
<dbReference type="SUPFAM" id="SSF49503">
    <property type="entry name" value="Cupredoxins"/>
    <property type="match status" value="1"/>
</dbReference>
<dbReference type="EMBL" id="JAUEPU010000012">
    <property type="protein sequence ID" value="KAK0498041.1"/>
    <property type="molecule type" value="Genomic_DNA"/>
</dbReference>
<keyword evidence="3" id="KW-1185">Reference proteome</keyword>
<gene>
    <name evidence="2" type="ORF">EDD18DRAFT_1072374</name>
</gene>
<dbReference type="Pfam" id="PF07731">
    <property type="entry name" value="Cu-oxidase_2"/>
    <property type="match status" value="1"/>
</dbReference>
<accession>A0AA39TQY7</accession>
<dbReference type="Gene3D" id="2.60.40.420">
    <property type="entry name" value="Cupredoxins - blue copper proteins"/>
    <property type="match status" value="1"/>
</dbReference>
<dbReference type="InterPro" id="IPR008972">
    <property type="entry name" value="Cupredoxin"/>
</dbReference>
<feature type="non-terminal residue" evidence="2">
    <location>
        <position position="1"/>
    </location>
</feature>
<dbReference type="GO" id="GO:0016491">
    <property type="term" value="F:oxidoreductase activity"/>
    <property type="evidence" value="ECO:0007669"/>
    <property type="project" value="InterPro"/>
</dbReference>
<feature type="domain" description="Plastocyanin-like" evidence="1">
    <location>
        <begin position="1"/>
        <end position="58"/>
    </location>
</feature>
<evidence type="ECO:0000313" key="2">
    <source>
        <dbReference type="EMBL" id="KAK0498041.1"/>
    </source>
</evidence>
<dbReference type="GO" id="GO:0005507">
    <property type="term" value="F:copper ion binding"/>
    <property type="evidence" value="ECO:0007669"/>
    <property type="project" value="InterPro"/>
</dbReference>
<dbReference type="AlphaFoldDB" id="A0AA39TQY7"/>
<organism evidence="2 3">
    <name type="scientific">Armillaria luteobubalina</name>
    <dbReference type="NCBI Taxonomy" id="153913"/>
    <lineage>
        <taxon>Eukaryota</taxon>
        <taxon>Fungi</taxon>
        <taxon>Dikarya</taxon>
        <taxon>Basidiomycota</taxon>
        <taxon>Agaricomycotina</taxon>
        <taxon>Agaricomycetes</taxon>
        <taxon>Agaricomycetidae</taxon>
        <taxon>Agaricales</taxon>
        <taxon>Marasmiineae</taxon>
        <taxon>Physalacriaceae</taxon>
        <taxon>Armillaria</taxon>
    </lineage>
</organism>
<name>A0AA39TQY7_9AGAR</name>
<reference evidence="2" key="1">
    <citation type="submission" date="2023-06" db="EMBL/GenBank/DDBJ databases">
        <authorList>
            <consortium name="Lawrence Berkeley National Laboratory"/>
            <person name="Ahrendt S."/>
            <person name="Sahu N."/>
            <person name="Indic B."/>
            <person name="Wong-Bajracharya J."/>
            <person name="Merenyi Z."/>
            <person name="Ke H.-M."/>
            <person name="Monk M."/>
            <person name="Kocsube S."/>
            <person name="Drula E."/>
            <person name="Lipzen A."/>
            <person name="Balint B."/>
            <person name="Henrissat B."/>
            <person name="Andreopoulos B."/>
            <person name="Martin F.M."/>
            <person name="Harder C.B."/>
            <person name="Rigling D."/>
            <person name="Ford K.L."/>
            <person name="Foster G.D."/>
            <person name="Pangilinan J."/>
            <person name="Papanicolaou A."/>
            <person name="Barry K."/>
            <person name="LaButti K."/>
            <person name="Viragh M."/>
            <person name="Koriabine M."/>
            <person name="Yan M."/>
            <person name="Riley R."/>
            <person name="Champramary S."/>
            <person name="Plett K.L."/>
            <person name="Tsai I.J."/>
            <person name="Slot J."/>
            <person name="Sipos G."/>
            <person name="Plett J."/>
            <person name="Nagy L.G."/>
            <person name="Grigoriev I.V."/>
        </authorList>
    </citation>
    <scope>NUCLEOTIDE SEQUENCE</scope>
    <source>
        <strain evidence="2">HWK02</strain>
    </source>
</reference>
<dbReference type="Proteomes" id="UP001175228">
    <property type="component" value="Unassembled WGS sequence"/>
</dbReference>
<proteinExistence type="predicted"/>
<protein>
    <recommendedName>
        <fullName evidence="1">Plastocyanin-like domain-containing protein</fullName>
    </recommendedName>
</protein>
<comment type="caution">
    <text evidence="2">The sequence shown here is derived from an EMBL/GenBank/DDBJ whole genome shotgun (WGS) entry which is preliminary data.</text>
</comment>
<evidence type="ECO:0000313" key="3">
    <source>
        <dbReference type="Proteomes" id="UP001175228"/>
    </source>
</evidence>
<evidence type="ECO:0000259" key="1">
    <source>
        <dbReference type="Pfam" id="PF07731"/>
    </source>
</evidence>
<dbReference type="InterPro" id="IPR011706">
    <property type="entry name" value="Cu-oxidase_C"/>
</dbReference>